<dbReference type="Proteomes" id="UP000481421">
    <property type="component" value="Unassembled WGS sequence"/>
</dbReference>
<gene>
    <name evidence="2" type="ORF">G3572_16180</name>
</gene>
<dbReference type="EMBL" id="JAAIKE010000005">
    <property type="protein sequence ID" value="NEX47752.1"/>
    <property type="molecule type" value="Genomic_DNA"/>
</dbReference>
<evidence type="ECO:0000313" key="2">
    <source>
        <dbReference type="EMBL" id="NEX47752.1"/>
    </source>
</evidence>
<dbReference type="InterPro" id="IPR007345">
    <property type="entry name" value="Polysacch_pyruvyl_Trfase"/>
</dbReference>
<dbReference type="GO" id="GO:0016740">
    <property type="term" value="F:transferase activity"/>
    <property type="evidence" value="ECO:0007669"/>
    <property type="project" value="UniProtKB-KW"/>
</dbReference>
<protein>
    <submittedName>
        <fullName evidence="2">Polysaccharide pyruvyl transferase family protein</fullName>
    </submittedName>
</protein>
<reference evidence="2 3" key="1">
    <citation type="submission" date="2020-02" db="EMBL/GenBank/DDBJ databases">
        <title>Rhodobacter algicola sp. nov., isolated from microalga culture.</title>
        <authorList>
            <person name="Park C.-Y."/>
        </authorList>
    </citation>
    <scope>NUCLEOTIDE SEQUENCE [LARGE SCALE GENOMIC DNA]</scope>
    <source>
        <strain evidence="2 3">ETT8</strain>
    </source>
</reference>
<feature type="domain" description="Polysaccharide pyruvyl transferase" evidence="1">
    <location>
        <begin position="25"/>
        <end position="282"/>
    </location>
</feature>
<sequence length="349" mass="38754">MVETLRRETGTKPVVGLAGFFGYGNYGDELFVSVYKEYLQDHFDLRFMSDQLAKPYYSKPINEVVDGVDAIVIGGGDIVQPWNMDPRYFSKEFLNKPVFVIGVGVPIRSGSNMNPNHAEKDWIVDKYASFFNHPSVKFIHARDQQSATWITSKTKPAIGVFEAPDVVCALTLPAATAKPDQPVLGIVTRQRPNQDDDYTQLNALAEQQRKRGWHIRHIILGTGEVGVRDLADAVDVTGPKELIYSESLDDLTRAIGGCTALASMKFHGTVVATMYGVPSTVLIPTNKNRNFMNRIGRGDLLSKYDDPTLCERFETPPAPIAPESVAMLRDRAKDVMIRLRDGLHAAIGR</sequence>
<dbReference type="Pfam" id="PF04230">
    <property type="entry name" value="PS_pyruv_trans"/>
    <property type="match status" value="1"/>
</dbReference>
<accession>A0A6B3RXB0</accession>
<dbReference type="AlphaFoldDB" id="A0A6B3RXB0"/>
<dbReference type="RefSeq" id="WP_164613761.1">
    <property type="nucleotide sequence ID" value="NZ_JAAIKE010000005.1"/>
</dbReference>
<evidence type="ECO:0000259" key="1">
    <source>
        <dbReference type="Pfam" id="PF04230"/>
    </source>
</evidence>
<evidence type="ECO:0000313" key="3">
    <source>
        <dbReference type="Proteomes" id="UP000481421"/>
    </source>
</evidence>
<name>A0A6B3RXB0_9RHOB</name>
<proteinExistence type="predicted"/>
<keyword evidence="3" id="KW-1185">Reference proteome</keyword>
<organism evidence="2 3">
    <name type="scientific">Pseudotabrizicola algicola</name>
    <dbReference type="NCBI Taxonomy" id="2709381"/>
    <lineage>
        <taxon>Bacteria</taxon>
        <taxon>Pseudomonadati</taxon>
        <taxon>Pseudomonadota</taxon>
        <taxon>Alphaproteobacteria</taxon>
        <taxon>Rhodobacterales</taxon>
        <taxon>Paracoccaceae</taxon>
        <taxon>Pseudotabrizicola</taxon>
    </lineage>
</organism>
<keyword evidence="2" id="KW-0808">Transferase</keyword>
<comment type="caution">
    <text evidence="2">The sequence shown here is derived from an EMBL/GenBank/DDBJ whole genome shotgun (WGS) entry which is preliminary data.</text>
</comment>